<dbReference type="SMART" id="SM00829">
    <property type="entry name" value="PKS_ER"/>
    <property type="match status" value="1"/>
</dbReference>
<dbReference type="Gene3D" id="3.40.50.720">
    <property type="entry name" value="NAD(P)-binding Rossmann-like Domain"/>
    <property type="match status" value="1"/>
</dbReference>
<evidence type="ECO:0000313" key="4">
    <source>
        <dbReference type="EMBL" id="OMI27134.1"/>
    </source>
</evidence>
<reference evidence="4 5" key="1">
    <citation type="submission" date="2016-12" db="EMBL/GenBank/DDBJ databases">
        <title>Bacillus phylogenomics.</title>
        <authorList>
            <person name="Dunlap C."/>
        </authorList>
    </citation>
    <scope>NUCLEOTIDE SEQUENCE [LARGE SCALE GENOMIC DNA]</scope>
    <source>
        <strain evidence="4 5">NRRL B-41327</strain>
    </source>
</reference>
<keyword evidence="1" id="KW-0521">NADP</keyword>
<dbReference type="Proteomes" id="UP000187046">
    <property type="component" value="Unassembled WGS sequence"/>
</dbReference>
<protein>
    <submittedName>
        <fullName evidence="4">Zinc-binding alcohol dehydrogenase</fullName>
    </submittedName>
</protein>
<dbReference type="InterPro" id="IPR020843">
    <property type="entry name" value="ER"/>
</dbReference>
<gene>
    <name evidence="4" type="ORF">BTA31_11480</name>
</gene>
<proteinExistence type="predicted"/>
<dbReference type="Pfam" id="PF00107">
    <property type="entry name" value="ADH_zinc_N"/>
    <property type="match status" value="1"/>
</dbReference>
<keyword evidence="2" id="KW-0560">Oxidoreductase</keyword>
<dbReference type="SUPFAM" id="SSF50129">
    <property type="entry name" value="GroES-like"/>
    <property type="match status" value="1"/>
</dbReference>
<dbReference type="EMBL" id="MRBL01000013">
    <property type="protein sequence ID" value="OMI27134.1"/>
    <property type="molecule type" value="Genomic_DNA"/>
</dbReference>
<dbReference type="InterPro" id="IPR013149">
    <property type="entry name" value="ADH-like_C"/>
</dbReference>
<keyword evidence="5" id="KW-1185">Reference proteome</keyword>
<dbReference type="InterPro" id="IPR011032">
    <property type="entry name" value="GroES-like_sf"/>
</dbReference>
<evidence type="ECO:0000256" key="1">
    <source>
        <dbReference type="ARBA" id="ARBA00022857"/>
    </source>
</evidence>
<organism evidence="4 5">
    <name type="scientific">Bacillus haynesii</name>
    <dbReference type="NCBI Taxonomy" id="1925021"/>
    <lineage>
        <taxon>Bacteria</taxon>
        <taxon>Bacillati</taxon>
        <taxon>Bacillota</taxon>
        <taxon>Bacilli</taxon>
        <taxon>Bacillales</taxon>
        <taxon>Bacillaceae</taxon>
        <taxon>Bacillus</taxon>
    </lineage>
</organism>
<name>A0ABX3I3M2_9BACI</name>
<evidence type="ECO:0000313" key="5">
    <source>
        <dbReference type="Proteomes" id="UP000187046"/>
    </source>
</evidence>
<dbReference type="InterPro" id="IPR013154">
    <property type="entry name" value="ADH-like_N"/>
</dbReference>
<dbReference type="Gene3D" id="3.90.180.10">
    <property type="entry name" value="Medium-chain alcohol dehydrogenases, catalytic domain"/>
    <property type="match status" value="1"/>
</dbReference>
<dbReference type="Pfam" id="PF08240">
    <property type="entry name" value="ADH_N"/>
    <property type="match status" value="1"/>
</dbReference>
<feature type="domain" description="Enoyl reductase (ER)" evidence="3">
    <location>
        <begin position="13"/>
        <end position="325"/>
    </location>
</feature>
<dbReference type="CDD" id="cd05282">
    <property type="entry name" value="ETR_like"/>
    <property type="match status" value="1"/>
</dbReference>
<evidence type="ECO:0000256" key="2">
    <source>
        <dbReference type="ARBA" id="ARBA00023002"/>
    </source>
</evidence>
<dbReference type="PANTHER" id="PTHR48106:SF2">
    <property type="entry name" value="ZN2+-BINDING DEHYDROGENASE"/>
    <property type="match status" value="1"/>
</dbReference>
<evidence type="ECO:0000259" key="3">
    <source>
        <dbReference type="SMART" id="SM00829"/>
    </source>
</evidence>
<dbReference type="InterPro" id="IPR036291">
    <property type="entry name" value="NAD(P)-bd_dom_sf"/>
</dbReference>
<dbReference type="PANTHER" id="PTHR48106">
    <property type="entry name" value="QUINONE OXIDOREDUCTASE PIG3-RELATED"/>
    <property type="match status" value="1"/>
</dbReference>
<comment type="caution">
    <text evidence="4">The sequence shown here is derived from an EMBL/GenBank/DDBJ whole genome shotgun (WGS) entry which is preliminary data.</text>
</comment>
<dbReference type="SUPFAM" id="SSF51735">
    <property type="entry name" value="NAD(P)-binding Rossmann-fold domains"/>
    <property type="match status" value="1"/>
</dbReference>
<dbReference type="RefSeq" id="WP_076791654.1">
    <property type="nucleotide sequence ID" value="NZ_MRBL01000013.1"/>
</dbReference>
<accession>A0ABX3I3M2</accession>
<sequence>MNNVSLIYKEFGNPLQKLQLYTGEKLPLQPNEILVNMIASPINPSDLLPIRGAYSHRIKLPAVAGYDGVGIVIDQGKDVSPSLIGKRVLPVRGEGTWQQYVTTKADYAIEVPPSISDNDASQLYINPLTAWLICTESLRVQPNEIVLMNGGGTSIAGLFAQISTILGFRLIVLTRNSRKIEKLQKLGAWRVINASNGSIYEQISDACDIGVDHAIDSVGGESGELLARALKPEGTFVSYGLLSGIPNDWRKLHDVYHVSPQLFALRLWNERHSVSEYRNRFSEVIKLVESGRMVINAPEKIYDFEDFYDALKHYEQPGLNGKILLNFAVKEMEPKKRIRSSRIRKEI</sequence>